<dbReference type="InParanoid" id="A0A3Q7GVF2"/>
<dbReference type="EnsemblPlants" id="Solyc06g050525.1.1">
    <property type="protein sequence ID" value="Solyc06g050525.1.1"/>
    <property type="gene ID" value="Solyc06g050525.1"/>
</dbReference>
<sequence length="138" mass="15834">MKDLDPLHFFLGVEVKYFEEGIHLNQSKYVVELLAKTEITLARLKPVYAKPNFKNFQRKRFSGISKILYTWDSKLFHNNRVDCMTTHLMIGEVVPPLGDQVWATSTEVQITSKKQTIVARSSVEVECRALAFTVAELT</sequence>
<evidence type="ECO:0000313" key="2">
    <source>
        <dbReference type="Proteomes" id="UP000004994"/>
    </source>
</evidence>
<protein>
    <recommendedName>
        <fullName evidence="3">Reverse transcriptase Ty1/copia-type domain-containing protein</fullName>
    </recommendedName>
</protein>
<dbReference type="Gramene" id="Solyc06g050525.1.1">
    <property type="protein sequence ID" value="Solyc06g050525.1.1"/>
    <property type="gene ID" value="Solyc06g050525.1"/>
</dbReference>
<reference evidence="1" key="2">
    <citation type="submission" date="2019-01" db="UniProtKB">
        <authorList>
            <consortium name="EnsemblPlants"/>
        </authorList>
    </citation>
    <scope>IDENTIFICATION</scope>
    <source>
        <strain evidence="1">cv. Heinz 1706</strain>
    </source>
</reference>
<reference evidence="1" key="1">
    <citation type="journal article" date="2012" name="Nature">
        <title>The tomato genome sequence provides insights into fleshy fruit evolution.</title>
        <authorList>
            <consortium name="Tomato Genome Consortium"/>
        </authorList>
    </citation>
    <scope>NUCLEOTIDE SEQUENCE [LARGE SCALE GENOMIC DNA]</scope>
    <source>
        <strain evidence="1">cv. Heinz 1706</strain>
    </source>
</reference>
<dbReference type="AlphaFoldDB" id="A0A3Q7GVF2"/>
<organism evidence="1">
    <name type="scientific">Solanum lycopersicum</name>
    <name type="common">Tomato</name>
    <name type="synonym">Lycopersicon esculentum</name>
    <dbReference type="NCBI Taxonomy" id="4081"/>
    <lineage>
        <taxon>Eukaryota</taxon>
        <taxon>Viridiplantae</taxon>
        <taxon>Streptophyta</taxon>
        <taxon>Embryophyta</taxon>
        <taxon>Tracheophyta</taxon>
        <taxon>Spermatophyta</taxon>
        <taxon>Magnoliopsida</taxon>
        <taxon>eudicotyledons</taxon>
        <taxon>Gunneridae</taxon>
        <taxon>Pentapetalae</taxon>
        <taxon>asterids</taxon>
        <taxon>lamiids</taxon>
        <taxon>Solanales</taxon>
        <taxon>Solanaceae</taxon>
        <taxon>Solanoideae</taxon>
        <taxon>Solaneae</taxon>
        <taxon>Solanum</taxon>
        <taxon>Solanum subgen. Lycopersicon</taxon>
    </lineage>
</organism>
<proteinExistence type="predicted"/>
<name>A0A3Q7GVF2_SOLLC</name>
<dbReference type="Proteomes" id="UP000004994">
    <property type="component" value="Chromosome 6"/>
</dbReference>
<evidence type="ECO:0000313" key="1">
    <source>
        <dbReference type="EnsemblPlants" id="Solyc06g050525.1.1"/>
    </source>
</evidence>
<accession>A0A3Q7GVF2</accession>
<evidence type="ECO:0008006" key="3">
    <source>
        <dbReference type="Google" id="ProtNLM"/>
    </source>
</evidence>
<keyword evidence="2" id="KW-1185">Reference proteome</keyword>